<sequence>VQHYGSSHQEWNGNYGHRRPQAFIPPTVHGHTPTHTAHPPQSHLGVHPHTQPALLSYPPSGALVTNAPMAHLLASPGATRNHIFPPAYGLSHPAGHLVHQVTVGLNRLLPSPTLHPQGQFKPLFPPHSFIASPAPTKLNQYP</sequence>
<feature type="compositionally biased region" description="Polar residues" evidence="1">
    <location>
        <begin position="1"/>
        <end position="12"/>
    </location>
</feature>
<comment type="caution">
    <text evidence="2">The sequence shown here is derived from an EMBL/GenBank/DDBJ whole genome shotgun (WGS) entry which is preliminary data.</text>
</comment>
<dbReference type="EMBL" id="JAMKFB020000018">
    <property type="protein sequence ID" value="KAL0169027.1"/>
    <property type="molecule type" value="Genomic_DNA"/>
</dbReference>
<proteinExistence type="predicted"/>
<accession>A0ABD0P4V8</accession>
<keyword evidence="3" id="KW-1185">Reference proteome</keyword>
<feature type="compositionally biased region" description="Low complexity" evidence="1">
    <location>
        <begin position="25"/>
        <end position="40"/>
    </location>
</feature>
<reference evidence="2 3" key="1">
    <citation type="submission" date="2024-05" db="EMBL/GenBank/DDBJ databases">
        <title>Genome sequencing and assembly of Indian major carp, Cirrhinus mrigala (Hamilton, 1822).</title>
        <authorList>
            <person name="Mohindra V."/>
            <person name="Chowdhury L.M."/>
            <person name="Lal K."/>
            <person name="Jena J.K."/>
        </authorList>
    </citation>
    <scope>NUCLEOTIDE SEQUENCE [LARGE SCALE GENOMIC DNA]</scope>
    <source>
        <strain evidence="2">CM1030</strain>
        <tissue evidence="2">Blood</tissue>
    </source>
</reference>
<feature type="non-terminal residue" evidence="2">
    <location>
        <position position="142"/>
    </location>
</feature>
<feature type="non-terminal residue" evidence="2">
    <location>
        <position position="1"/>
    </location>
</feature>
<organism evidence="2 3">
    <name type="scientific">Cirrhinus mrigala</name>
    <name type="common">Mrigala</name>
    <dbReference type="NCBI Taxonomy" id="683832"/>
    <lineage>
        <taxon>Eukaryota</taxon>
        <taxon>Metazoa</taxon>
        <taxon>Chordata</taxon>
        <taxon>Craniata</taxon>
        <taxon>Vertebrata</taxon>
        <taxon>Euteleostomi</taxon>
        <taxon>Actinopterygii</taxon>
        <taxon>Neopterygii</taxon>
        <taxon>Teleostei</taxon>
        <taxon>Ostariophysi</taxon>
        <taxon>Cypriniformes</taxon>
        <taxon>Cyprinidae</taxon>
        <taxon>Labeoninae</taxon>
        <taxon>Labeonini</taxon>
        <taxon>Cirrhinus</taxon>
    </lineage>
</organism>
<gene>
    <name evidence="2" type="ORF">M9458_037249</name>
</gene>
<name>A0ABD0P4V8_CIRMR</name>
<feature type="region of interest" description="Disordered" evidence="1">
    <location>
        <begin position="1"/>
        <end position="52"/>
    </location>
</feature>
<evidence type="ECO:0000313" key="3">
    <source>
        <dbReference type="Proteomes" id="UP001529510"/>
    </source>
</evidence>
<evidence type="ECO:0000256" key="1">
    <source>
        <dbReference type="SAM" id="MobiDB-lite"/>
    </source>
</evidence>
<evidence type="ECO:0000313" key="2">
    <source>
        <dbReference type="EMBL" id="KAL0169027.1"/>
    </source>
</evidence>
<dbReference type="Proteomes" id="UP001529510">
    <property type="component" value="Unassembled WGS sequence"/>
</dbReference>
<protein>
    <submittedName>
        <fullName evidence="2">Uncharacterized protein</fullName>
    </submittedName>
</protein>
<dbReference type="AlphaFoldDB" id="A0ABD0P4V8"/>